<dbReference type="InterPro" id="IPR000214">
    <property type="entry name" value="Znf_DNA_glyclase/AP_lyase"/>
</dbReference>
<keyword evidence="6 15" id="KW-0863">Zinc-finger</keyword>
<dbReference type="GO" id="GO:0003690">
    <property type="term" value="F:double-stranded DNA binding"/>
    <property type="evidence" value="ECO:0007669"/>
    <property type="project" value="UniProtKB-ARBA"/>
</dbReference>
<dbReference type="EMBL" id="BMKQ01000001">
    <property type="protein sequence ID" value="GGF55714.1"/>
    <property type="molecule type" value="Genomic_DNA"/>
</dbReference>
<keyword evidence="17" id="KW-0540">Nuclease</keyword>
<dbReference type="InterPro" id="IPR015887">
    <property type="entry name" value="DNA_glyclase_Znf_dom_DNA_BS"/>
</dbReference>
<dbReference type="PROSITE" id="PS01242">
    <property type="entry name" value="ZF_FPG_1"/>
    <property type="match status" value="1"/>
</dbReference>
<dbReference type="GO" id="GO:0140078">
    <property type="term" value="F:class I DNA-(apurinic or apyrimidinic site) endonuclease activity"/>
    <property type="evidence" value="ECO:0007669"/>
    <property type="project" value="UniProtKB-EC"/>
</dbReference>
<dbReference type="GO" id="GO:0006284">
    <property type="term" value="P:base-excision repair"/>
    <property type="evidence" value="ECO:0007669"/>
    <property type="project" value="InterPro"/>
</dbReference>
<keyword evidence="10" id="KW-0234">DNA repair</keyword>
<dbReference type="SUPFAM" id="SSF81624">
    <property type="entry name" value="N-terminal domain of MutM-like DNA repair proteins"/>
    <property type="match status" value="1"/>
</dbReference>
<accession>A0A917F9K2</accession>
<gene>
    <name evidence="17" type="primary">nei</name>
    <name evidence="17" type="ORF">GCM10011519_32060</name>
</gene>
<dbReference type="Gene3D" id="1.10.8.50">
    <property type="match status" value="1"/>
</dbReference>
<keyword evidence="7" id="KW-0378">Hydrolase</keyword>
<reference evidence="17" key="2">
    <citation type="submission" date="2020-09" db="EMBL/GenBank/DDBJ databases">
        <authorList>
            <person name="Sun Q."/>
            <person name="Zhou Y."/>
        </authorList>
    </citation>
    <scope>NUCLEOTIDE SEQUENCE</scope>
    <source>
        <strain evidence="17">CGMCC 1.16067</strain>
    </source>
</reference>
<dbReference type="GO" id="GO:0006979">
    <property type="term" value="P:response to oxidative stress"/>
    <property type="evidence" value="ECO:0007669"/>
    <property type="project" value="UniProtKB-ARBA"/>
</dbReference>
<evidence type="ECO:0000256" key="2">
    <source>
        <dbReference type="ARBA" id="ARBA00009409"/>
    </source>
</evidence>
<name>A0A917F9K2_9ACTN</name>
<reference evidence="17" key="1">
    <citation type="journal article" date="2014" name="Int. J. Syst. Evol. Microbiol.">
        <title>Complete genome sequence of Corynebacterium casei LMG S-19264T (=DSM 44701T), isolated from a smear-ripened cheese.</title>
        <authorList>
            <consortium name="US DOE Joint Genome Institute (JGI-PGF)"/>
            <person name="Walter F."/>
            <person name="Albersmeier A."/>
            <person name="Kalinowski J."/>
            <person name="Ruckert C."/>
        </authorList>
    </citation>
    <scope>NUCLEOTIDE SEQUENCE</scope>
    <source>
        <strain evidence="17">CGMCC 1.16067</strain>
    </source>
</reference>
<dbReference type="Gene3D" id="3.20.190.10">
    <property type="entry name" value="MutM-like, N-terminal"/>
    <property type="match status" value="1"/>
</dbReference>
<evidence type="ECO:0000256" key="6">
    <source>
        <dbReference type="ARBA" id="ARBA00022771"/>
    </source>
</evidence>
<comment type="cofactor">
    <cofactor evidence="1">
        <name>Zn(2+)</name>
        <dbReference type="ChEBI" id="CHEBI:29105"/>
    </cofactor>
</comment>
<evidence type="ECO:0000256" key="4">
    <source>
        <dbReference type="ARBA" id="ARBA00022723"/>
    </source>
</evidence>
<evidence type="ECO:0000256" key="1">
    <source>
        <dbReference type="ARBA" id="ARBA00001947"/>
    </source>
</evidence>
<dbReference type="AlphaFoldDB" id="A0A917F9K2"/>
<comment type="catalytic activity">
    <reaction evidence="14">
        <text>2'-deoxyribonucleotide-(2'-deoxyribose 5'-phosphate)-2'-deoxyribonucleotide-DNA = a 3'-end 2'-deoxyribonucleotide-(2,3-dehydro-2,3-deoxyribose 5'-phosphate)-DNA + a 5'-end 5'-phospho-2'-deoxyribonucleoside-DNA + H(+)</text>
        <dbReference type="Rhea" id="RHEA:66592"/>
        <dbReference type="Rhea" id="RHEA-COMP:13180"/>
        <dbReference type="Rhea" id="RHEA-COMP:16897"/>
        <dbReference type="Rhea" id="RHEA-COMP:17067"/>
        <dbReference type="ChEBI" id="CHEBI:15378"/>
        <dbReference type="ChEBI" id="CHEBI:136412"/>
        <dbReference type="ChEBI" id="CHEBI:157695"/>
        <dbReference type="ChEBI" id="CHEBI:167181"/>
        <dbReference type="EC" id="4.2.99.18"/>
    </reaction>
</comment>
<dbReference type="CDD" id="cd08970">
    <property type="entry name" value="AcNei1_N"/>
    <property type="match status" value="1"/>
</dbReference>
<keyword evidence="17" id="KW-0255">Endonuclease</keyword>
<dbReference type="FunFam" id="1.10.8.50:FF:000003">
    <property type="entry name" value="Formamidopyrimidine-DNA glycosylase"/>
    <property type="match status" value="1"/>
</dbReference>
<dbReference type="Pfam" id="PF06831">
    <property type="entry name" value="H2TH"/>
    <property type="match status" value="1"/>
</dbReference>
<keyword evidence="12" id="KW-0511">Multifunctional enzyme</keyword>
<dbReference type="SUPFAM" id="SSF46946">
    <property type="entry name" value="S13-like H2TH domain"/>
    <property type="match status" value="1"/>
</dbReference>
<dbReference type="InterPro" id="IPR010979">
    <property type="entry name" value="Ribosomal_uS13-like_H2TH"/>
</dbReference>
<evidence type="ECO:0000256" key="8">
    <source>
        <dbReference type="ARBA" id="ARBA00022833"/>
    </source>
</evidence>
<feature type="domain" description="FPG-type" evidence="16">
    <location>
        <begin position="230"/>
        <end position="264"/>
    </location>
</feature>
<organism evidence="17 18">
    <name type="scientific">Marmoricola endophyticus</name>
    <dbReference type="NCBI Taxonomy" id="2040280"/>
    <lineage>
        <taxon>Bacteria</taxon>
        <taxon>Bacillati</taxon>
        <taxon>Actinomycetota</taxon>
        <taxon>Actinomycetes</taxon>
        <taxon>Propionibacteriales</taxon>
        <taxon>Nocardioidaceae</taxon>
        <taxon>Marmoricola</taxon>
    </lineage>
</organism>
<evidence type="ECO:0000256" key="11">
    <source>
        <dbReference type="ARBA" id="ARBA00023239"/>
    </source>
</evidence>
<dbReference type="SUPFAM" id="SSF57716">
    <property type="entry name" value="Glucocorticoid receptor-like (DNA-binding domain)"/>
    <property type="match status" value="1"/>
</dbReference>
<keyword evidence="9" id="KW-0238">DNA-binding</keyword>
<evidence type="ECO:0000256" key="7">
    <source>
        <dbReference type="ARBA" id="ARBA00022801"/>
    </source>
</evidence>
<evidence type="ECO:0000313" key="18">
    <source>
        <dbReference type="Proteomes" id="UP000649179"/>
    </source>
</evidence>
<keyword evidence="11" id="KW-0456">Lyase</keyword>
<keyword evidence="18" id="KW-1185">Reference proteome</keyword>
<evidence type="ECO:0000259" key="16">
    <source>
        <dbReference type="PROSITE" id="PS51066"/>
    </source>
</evidence>
<dbReference type="EC" id="4.2.99.18" evidence="3"/>
<dbReference type="InterPro" id="IPR035937">
    <property type="entry name" value="FPG_N"/>
</dbReference>
<dbReference type="SMART" id="SM00898">
    <property type="entry name" value="Fapy_DNA_glyco"/>
    <property type="match status" value="1"/>
</dbReference>
<evidence type="ECO:0000256" key="14">
    <source>
        <dbReference type="ARBA" id="ARBA00044632"/>
    </source>
</evidence>
<dbReference type="GO" id="GO:0008270">
    <property type="term" value="F:zinc ion binding"/>
    <property type="evidence" value="ECO:0007669"/>
    <property type="project" value="UniProtKB-KW"/>
</dbReference>
<dbReference type="GO" id="GO:0008534">
    <property type="term" value="F:oxidized purine nucleobase lesion DNA N-glycosylase activity"/>
    <property type="evidence" value="ECO:0007669"/>
    <property type="project" value="UniProtKB-ARBA"/>
</dbReference>
<dbReference type="PANTHER" id="PTHR42697">
    <property type="entry name" value="ENDONUCLEASE 8"/>
    <property type="match status" value="1"/>
</dbReference>
<evidence type="ECO:0000256" key="10">
    <source>
        <dbReference type="ARBA" id="ARBA00023204"/>
    </source>
</evidence>
<comment type="caution">
    <text evidence="17">The sequence shown here is derived from an EMBL/GenBank/DDBJ whole genome shotgun (WGS) entry which is preliminary data.</text>
</comment>
<sequence>MPEGHTIHRLARRHARLLTGAPAYVESPQGRFAEGAALVSGSEVVGTDAWGKHLFHEYAGGRLVHVHLGLFGRFRDGRLPAPEPRGAVRMRVTGESHWLELRGPITCEVLTPTERDAVTARLGPDPLRDDSSAERVLANLVRRRTGIGALLMDQCVVAGIGNVYRAEILFRHGLSPWLPGRLVDESSWGVLWEDLRVLMHAGVRSGRIVTTRPEDRAPGEGRVRQTDAYYVYRREGRPCRLCGTPVRRTTWGGRNLFWCPTCQPDP</sequence>
<evidence type="ECO:0000256" key="12">
    <source>
        <dbReference type="ARBA" id="ARBA00023268"/>
    </source>
</evidence>
<comment type="similarity">
    <text evidence="2">Belongs to the FPG family.</text>
</comment>
<dbReference type="PANTHER" id="PTHR42697:SF3">
    <property type="entry name" value="ENDONUCLEASE 8 1"/>
    <property type="match status" value="1"/>
</dbReference>
<dbReference type="InterPro" id="IPR012319">
    <property type="entry name" value="FPG_cat"/>
</dbReference>
<protein>
    <recommendedName>
        <fullName evidence="3">DNA-(apurinic or apyrimidinic site) lyase</fullName>
        <ecNumber evidence="3">4.2.99.18</ecNumber>
    </recommendedName>
</protein>
<keyword evidence="8" id="KW-0862">Zinc</keyword>
<keyword evidence="13" id="KW-0326">Glycosidase</keyword>
<dbReference type="Proteomes" id="UP000649179">
    <property type="component" value="Unassembled WGS sequence"/>
</dbReference>
<evidence type="ECO:0000256" key="5">
    <source>
        <dbReference type="ARBA" id="ARBA00022763"/>
    </source>
</evidence>
<dbReference type="PROSITE" id="PS51066">
    <property type="entry name" value="ZF_FPG_2"/>
    <property type="match status" value="1"/>
</dbReference>
<keyword evidence="5" id="KW-0227">DNA damage</keyword>
<evidence type="ECO:0000256" key="3">
    <source>
        <dbReference type="ARBA" id="ARBA00012720"/>
    </source>
</evidence>
<dbReference type="GO" id="GO:0003684">
    <property type="term" value="F:damaged DNA binding"/>
    <property type="evidence" value="ECO:0007669"/>
    <property type="project" value="InterPro"/>
</dbReference>
<evidence type="ECO:0000313" key="17">
    <source>
        <dbReference type="EMBL" id="GGF55714.1"/>
    </source>
</evidence>
<evidence type="ECO:0000256" key="9">
    <source>
        <dbReference type="ARBA" id="ARBA00023125"/>
    </source>
</evidence>
<proteinExistence type="inferred from homology"/>
<dbReference type="InterPro" id="IPR015886">
    <property type="entry name" value="H2TH_FPG"/>
</dbReference>
<dbReference type="GO" id="GO:0000703">
    <property type="term" value="F:oxidized pyrimidine nucleobase lesion DNA N-glycosylase activity"/>
    <property type="evidence" value="ECO:0007669"/>
    <property type="project" value="TreeGrafter"/>
</dbReference>
<dbReference type="RefSeq" id="WP_188780682.1">
    <property type="nucleotide sequence ID" value="NZ_BMKQ01000001.1"/>
</dbReference>
<evidence type="ECO:0000256" key="15">
    <source>
        <dbReference type="PROSITE-ProRule" id="PRU00391"/>
    </source>
</evidence>
<keyword evidence="4" id="KW-0479">Metal-binding</keyword>
<dbReference type="SMART" id="SM01232">
    <property type="entry name" value="H2TH"/>
    <property type="match status" value="1"/>
</dbReference>
<dbReference type="Pfam" id="PF01149">
    <property type="entry name" value="Fapy_DNA_glyco"/>
    <property type="match status" value="1"/>
</dbReference>
<evidence type="ECO:0000256" key="13">
    <source>
        <dbReference type="ARBA" id="ARBA00023295"/>
    </source>
</evidence>